<accession>A0A645DCK2</accession>
<comment type="caution">
    <text evidence="2">The sequence shown here is derived from an EMBL/GenBank/DDBJ whole genome shotgun (WGS) entry which is preliminary data.</text>
</comment>
<reference evidence="2" key="1">
    <citation type="submission" date="2019-08" db="EMBL/GenBank/DDBJ databases">
        <authorList>
            <person name="Kucharzyk K."/>
            <person name="Murdoch R.W."/>
            <person name="Higgins S."/>
            <person name="Loffler F."/>
        </authorList>
    </citation>
    <scope>NUCLEOTIDE SEQUENCE</scope>
</reference>
<dbReference type="AlphaFoldDB" id="A0A645DCK2"/>
<evidence type="ECO:0000313" key="2">
    <source>
        <dbReference type="EMBL" id="MPM86653.1"/>
    </source>
</evidence>
<proteinExistence type="predicted"/>
<protein>
    <recommendedName>
        <fullName evidence="1">DUF4080 domain-containing protein</fullName>
    </recommendedName>
</protein>
<dbReference type="EMBL" id="VSSQ01034638">
    <property type="protein sequence ID" value="MPM86653.1"/>
    <property type="molecule type" value="Genomic_DNA"/>
</dbReference>
<dbReference type="InterPro" id="IPR025288">
    <property type="entry name" value="DUF4080"/>
</dbReference>
<evidence type="ECO:0000259" key="1">
    <source>
        <dbReference type="Pfam" id="PF13311"/>
    </source>
</evidence>
<dbReference type="Pfam" id="PF13311">
    <property type="entry name" value="DUF4080"/>
    <property type="match status" value="1"/>
</dbReference>
<sequence length="206" mass="23954">MIDDLHILIEINPAEIQLESLKLLPGTELRKKAGEYGIKFSQLPPYEVLETPDISHTGLIKAHFLSVIIDLYYNNPEWRGLLTGLVTRNNSFLEKFTDHFFYAAYGKSLNNENKGLIIWNFCNSYFPAETEAVSIKWMEIGLSFTKGPGAESIPWKYSDMLHNPLFDKGSREHTYRYLEYPGRRHWFSYNRKTNSSKSLAKFTELF</sequence>
<feature type="domain" description="DUF4080" evidence="1">
    <location>
        <begin position="35"/>
        <end position="106"/>
    </location>
</feature>
<organism evidence="2">
    <name type="scientific">bioreactor metagenome</name>
    <dbReference type="NCBI Taxonomy" id="1076179"/>
    <lineage>
        <taxon>unclassified sequences</taxon>
        <taxon>metagenomes</taxon>
        <taxon>ecological metagenomes</taxon>
    </lineage>
</organism>
<name>A0A645DCK2_9ZZZZ</name>
<gene>
    <name evidence="2" type="ORF">SDC9_133743</name>
</gene>